<evidence type="ECO:0000256" key="5">
    <source>
        <dbReference type="ARBA" id="ARBA00023237"/>
    </source>
</evidence>
<keyword evidence="7" id="KW-0732">Signal</keyword>
<gene>
    <name evidence="8" type="ORF">P3W85_16765</name>
</gene>
<dbReference type="PANTHER" id="PTHR30026">
    <property type="entry name" value="OUTER MEMBRANE PROTEIN TOLC"/>
    <property type="match status" value="1"/>
</dbReference>
<dbReference type="PANTHER" id="PTHR30026:SF20">
    <property type="entry name" value="OUTER MEMBRANE PROTEIN TOLC"/>
    <property type="match status" value="1"/>
</dbReference>
<evidence type="ECO:0000313" key="8">
    <source>
        <dbReference type="EMBL" id="MDF3834597.1"/>
    </source>
</evidence>
<accession>A0ABT6AQM6</accession>
<comment type="subcellular location">
    <subcellularLocation>
        <location evidence="1">Cell outer membrane</location>
    </subcellularLocation>
</comment>
<dbReference type="RefSeq" id="WP_276265605.1">
    <property type="nucleotide sequence ID" value="NZ_JARJLM010000284.1"/>
</dbReference>
<evidence type="ECO:0000256" key="1">
    <source>
        <dbReference type="ARBA" id="ARBA00004442"/>
    </source>
</evidence>
<dbReference type="EMBL" id="JARJLM010000284">
    <property type="protein sequence ID" value="MDF3834597.1"/>
    <property type="molecule type" value="Genomic_DNA"/>
</dbReference>
<reference evidence="8 9" key="1">
    <citation type="submission" date="2023-03" db="EMBL/GenBank/DDBJ databases">
        <title>Draft assemblies of triclosan tolerant bacteria isolated from returned activated sludge.</title>
        <authorList>
            <person name="Van Hamelsveld S."/>
        </authorList>
    </citation>
    <scope>NUCLEOTIDE SEQUENCE [LARGE SCALE GENOMIC DNA]</scope>
    <source>
        <strain evidence="8 9">GW210010_S58</strain>
    </source>
</reference>
<feature type="signal peptide" evidence="7">
    <location>
        <begin position="1"/>
        <end position="37"/>
    </location>
</feature>
<evidence type="ECO:0000256" key="3">
    <source>
        <dbReference type="ARBA" id="ARBA00022692"/>
    </source>
</evidence>
<keyword evidence="3" id="KW-0812">Transmembrane</keyword>
<keyword evidence="2" id="KW-1134">Transmembrane beta strand</keyword>
<evidence type="ECO:0000313" key="9">
    <source>
        <dbReference type="Proteomes" id="UP001216674"/>
    </source>
</evidence>
<feature type="chain" id="PRO_5045604448" evidence="7">
    <location>
        <begin position="38"/>
        <end position="435"/>
    </location>
</feature>
<keyword evidence="4" id="KW-0472">Membrane</keyword>
<sequence>MSRVNSKNAMRAAPAFAVLAAISAISAIAAISGTALAQVATPAGTGMLPAEAVVRDAVSQSPDVQMAEARRDAVLARADGIRAGTAETVVRAIGQGRQVRSPSERHAEGQLALERPLRLWGKADADGALADATVESGQLAVMDARHEVSRQILALWFGALRAQQVRLAAQGNDGLAAELAAITARRVQAGDAARMDHELSLAERARTAAALASARSAEAAAQAELRARFPGLGAPGALPADMRPHGLPDDPAEALRSRYVEDSHEFRLAQSEETQALRQARRTDLERRPDPTVGMFVTVERGGAERIAGVSVSMPLGSAHRRSAALAAAADAEAAARRRLAVERRIGAEFEVLYRGLEGKRAAALAQAEALALQRSAAARTARAYTAGETGLGELLMIRRALADTTLAERVALVDALEADSRLRLDLHRMWDFDD</sequence>
<evidence type="ECO:0000256" key="6">
    <source>
        <dbReference type="SAM" id="MobiDB-lite"/>
    </source>
</evidence>
<keyword evidence="9" id="KW-1185">Reference proteome</keyword>
<feature type="region of interest" description="Disordered" evidence="6">
    <location>
        <begin position="267"/>
        <end position="288"/>
    </location>
</feature>
<evidence type="ECO:0000256" key="7">
    <source>
        <dbReference type="SAM" id="SignalP"/>
    </source>
</evidence>
<name>A0ABT6AQM6_9BURK</name>
<dbReference type="InterPro" id="IPR051906">
    <property type="entry name" value="TolC-like"/>
</dbReference>
<evidence type="ECO:0000256" key="2">
    <source>
        <dbReference type="ARBA" id="ARBA00022452"/>
    </source>
</evidence>
<comment type="caution">
    <text evidence="8">The sequence shown here is derived from an EMBL/GenBank/DDBJ whole genome shotgun (WGS) entry which is preliminary data.</text>
</comment>
<dbReference type="Proteomes" id="UP001216674">
    <property type="component" value="Unassembled WGS sequence"/>
</dbReference>
<proteinExistence type="predicted"/>
<organism evidence="8 9">
    <name type="scientific">Cupriavidus basilensis</name>
    <dbReference type="NCBI Taxonomy" id="68895"/>
    <lineage>
        <taxon>Bacteria</taxon>
        <taxon>Pseudomonadati</taxon>
        <taxon>Pseudomonadota</taxon>
        <taxon>Betaproteobacteria</taxon>
        <taxon>Burkholderiales</taxon>
        <taxon>Burkholderiaceae</taxon>
        <taxon>Cupriavidus</taxon>
    </lineage>
</organism>
<dbReference type="Gene3D" id="1.20.1600.10">
    <property type="entry name" value="Outer membrane efflux proteins (OEP)"/>
    <property type="match status" value="1"/>
</dbReference>
<protein>
    <submittedName>
        <fullName evidence="8">TolC family protein</fullName>
    </submittedName>
</protein>
<dbReference type="SUPFAM" id="SSF56954">
    <property type="entry name" value="Outer membrane efflux proteins (OEP)"/>
    <property type="match status" value="1"/>
</dbReference>
<evidence type="ECO:0000256" key="4">
    <source>
        <dbReference type="ARBA" id="ARBA00023136"/>
    </source>
</evidence>
<keyword evidence="5" id="KW-0998">Cell outer membrane</keyword>